<name>A0A645F471_9ZZZZ</name>
<dbReference type="EMBL" id="VSSQ01053328">
    <property type="protein sequence ID" value="MPN07363.1"/>
    <property type="molecule type" value="Genomic_DNA"/>
</dbReference>
<dbReference type="AlphaFoldDB" id="A0A645F471"/>
<accession>A0A645F471</accession>
<protein>
    <submittedName>
        <fullName evidence="2">Uncharacterized protein</fullName>
    </submittedName>
</protein>
<reference evidence="2" key="1">
    <citation type="submission" date="2019-08" db="EMBL/GenBank/DDBJ databases">
        <authorList>
            <person name="Kucharzyk K."/>
            <person name="Murdoch R.W."/>
            <person name="Higgins S."/>
            <person name="Loffler F."/>
        </authorList>
    </citation>
    <scope>NUCLEOTIDE SEQUENCE</scope>
</reference>
<sequence>MDPQKRMLLSKAVSPGAEEALTPGAEDAEGAGLPHAVKDSSMAVARRAVRTFFMVG</sequence>
<feature type="region of interest" description="Disordered" evidence="1">
    <location>
        <begin position="1"/>
        <end position="35"/>
    </location>
</feature>
<evidence type="ECO:0000256" key="1">
    <source>
        <dbReference type="SAM" id="MobiDB-lite"/>
    </source>
</evidence>
<comment type="caution">
    <text evidence="2">The sequence shown here is derived from an EMBL/GenBank/DDBJ whole genome shotgun (WGS) entry which is preliminary data.</text>
</comment>
<proteinExistence type="predicted"/>
<gene>
    <name evidence="2" type="ORF">SDC9_154629</name>
</gene>
<organism evidence="2">
    <name type="scientific">bioreactor metagenome</name>
    <dbReference type="NCBI Taxonomy" id="1076179"/>
    <lineage>
        <taxon>unclassified sequences</taxon>
        <taxon>metagenomes</taxon>
        <taxon>ecological metagenomes</taxon>
    </lineage>
</organism>
<evidence type="ECO:0000313" key="2">
    <source>
        <dbReference type="EMBL" id="MPN07363.1"/>
    </source>
</evidence>